<dbReference type="InterPro" id="IPR043502">
    <property type="entry name" value="DNA/RNA_pol_sf"/>
</dbReference>
<proteinExistence type="predicted"/>
<organism evidence="4 5">
    <name type="scientific">Solanum verrucosum</name>
    <dbReference type="NCBI Taxonomy" id="315347"/>
    <lineage>
        <taxon>Eukaryota</taxon>
        <taxon>Viridiplantae</taxon>
        <taxon>Streptophyta</taxon>
        <taxon>Embryophyta</taxon>
        <taxon>Tracheophyta</taxon>
        <taxon>Spermatophyta</taxon>
        <taxon>Magnoliopsida</taxon>
        <taxon>eudicotyledons</taxon>
        <taxon>Gunneridae</taxon>
        <taxon>Pentapetalae</taxon>
        <taxon>asterids</taxon>
        <taxon>lamiids</taxon>
        <taxon>Solanales</taxon>
        <taxon>Solanaceae</taxon>
        <taxon>Solanoideae</taxon>
        <taxon>Solaneae</taxon>
        <taxon>Solanum</taxon>
    </lineage>
</organism>
<dbReference type="InterPro" id="IPR000477">
    <property type="entry name" value="RT_dom"/>
</dbReference>
<evidence type="ECO:0008006" key="6">
    <source>
        <dbReference type="Google" id="ProtNLM"/>
    </source>
</evidence>
<feature type="domain" description="Reverse transcriptase" evidence="2">
    <location>
        <begin position="615"/>
        <end position="755"/>
    </location>
</feature>
<dbReference type="Pfam" id="PF00078">
    <property type="entry name" value="RVT_1"/>
    <property type="match status" value="1"/>
</dbReference>
<dbReference type="EMBL" id="CP133622">
    <property type="protein sequence ID" value="WMV54821.1"/>
    <property type="molecule type" value="Genomic_DNA"/>
</dbReference>
<dbReference type="Proteomes" id="UP001234989">
    <property type="component" value="Chromosome 11"/>
</dbReference>
<dbReference type="SUPFAM" id="SSF56672">
    <property type="entry name" value="DNA/RNA polymerases"/>
    <property type="match status" value="1"/>
</dbReference>
<sequence length="1069" mass="121348">MARRRQSPPKHTPKTVIPATGATHKLSPLTFGDFLPLKCQTTVKENDTSSLEDEIQLGDADGKDTPKRRLQFSDAGMSSQPTPNAPAQVKGNRGNGKTLNFILPVIKEGILTVQIEEEDIRLQVKEWENALIGYVIGGIYQEEKKMQTGPYFYGSTKMILRNWELDFELNAEMYNQIPIWVRFPSLPVGYWSVRALSKLATAIGIPLYTDGITANAEKISYARVLIEVDLAKSLPDVIVVETPTGPWDQNIEYECKPKFCNQCIRLGHNENDCWYKYSSKEKDMGGGVKVDHWKGKMKDVNRKLVAKWMPVKPQDASEFIQEVHQIPTDQPVIDPGQREGKQLVEEIADDTMIEEVAMQVYFWRIRDGCGNKNGESAQLREKQTIIELEKWSNIEEAALRQKARANWIELGDSNSKYFHAQWKIRSSHNTITSICTETGLKLTEPLQIEAEFISVFKGLMGTKASELKCLNTRVVRGGTCLTIMQQRELIQEVTNEEIVEAIKSMPKDKAPGVDGFPIEFFTKNWKVVGKDVIAAVLHFFQTGRIHHAINVTAVTLIPKVKAPTKVSDYRPIACCTTLYKIIAKVLTNRLKLVISGLVDKAQSAFVEGRSIVDNIMSDMGFPEKFVQWIMKCISTVSYSLPLNGGLTEPFPAQRGLRQGDPISPYLFVLAMEYLGRELKQMATNVDFNYHPRADLISVKLMYAAFRNFSDASGLQANTEKSSIYIAGVTDHTKQSIIEALGFIEGTLPFRYLGVPLASQKLGVHAYLPLIEKITAKITCCIKALVSWANICLPGAAGGLNIMYLCTWNKAAILKLLCDIDRKKDCLWVQWVHSYYIKTGDMYPVRIPRNASWVVRKVLEAREQLRIRSHIHGTISQQMQGIQLGGKFSIHKMYISLLPDHPKVAWKSLTMHPRIHPRHRFILWLAIKQRLATAERLLKFGINVTPECAFCGLHMETFAHLFFECRITTNIWRWVLQWLGHNRQPMRWEDELHWLSQIAKKKGGTAEITSCAFAMVIHKLWQARNNARFQRKTFQPELLIKDMASLLRRPSRLSDLRESEGGFALARDLT</sequence>
<evidence type="ECO:0000313" key="5">
    <source>
        <dbReference type="Proteomes" id="UP001234989"/>
    </source>
</evidence>
<accession>A0AAF0V165</accession>
<feature type="domain" description="Reverse transcriptase zinc-binding" evidence="3">
    <location>
        <begin position="887"/>
        <end position="971"/>
    </location>
</feature>
<dbReference type="Pfam" id="PF13966">
    <property type="entry name" value="zf-RVT"/>
    <property type="match status" value="1"/>
</dbReference>
<evidence type="ECO:0000313" key="4">
    <source>
        <dbReference type="EMBL" id="WMV54821.1"/>
    </source>
</evidence>
<keyword evidence="5" id="KW-1185">Reference proteome</keyword>
<feature type="region of interest" description="Disordered" evidence="1">
    <location>
        <begin position="45"/>
        <end position="93"/>
    </location>
</feature>
<reference evidence="4" key="1">
    <citation type="submission" date="2023-08" db="EMBL/GenBank/DDBJ databases">
        <title>A de novo genome assembly of Solanum verrucosum Schlechtendal, a Mexican diploid species geographically isolated from the other diploid A-genome species in potato relatives.</title>
        <authorList>
            <person name="Hosaka K."/>
        </authorList>
    </citation>
    <scope>NUCLEOTIDE SEQUENCE</scope>
    <source>
        <tissue evidence="4">Young leaves</tissue>
    </source>
</reference>
<gene>
    <name evidence="4" type="ORF">MTR67_048206</name>
</gene>
<evidence type="ECO:0000259" key="2">
    <source>
        <dbReference type="Pfam" id="PF00078"/>
    </source>
</evidence>
<name>A0AAF0V165_SOLVR</name>
<dbReference type="AlphaFoldDB" id="A0AAF0V165"/>
<dbReference type="PANTHER" id="PTHR33116">
    <property type="entry name" value="REVERSE TRANSCRIPTASE ZINC-BINDING DOMAIN-CONTAINING PROTEIN-RELATED-RELATED"/>
    <property type="match status" value="1"/>
</dbReference>
<evidence type="ECO:0000259" key="3">
    <source>
        <dbReference type="Pfam" id="PF13966"/>
    </source>
</evidence>
<dbReference type="CDD" id="cd01650">
    <property type="entry name" value="RT_nLTR_like"/>
    <property type="match status" value="1"/>
</dbReference>
<evidence type="ECO:0000256" key="1">
    <source>
        <dbReference type="SAM" id="MobiDB-lite"/>
    </source>
</evidence>
<dbReference type="InterPro" id="IPR026960">
    <property type="entry name" value="RVT-Znf"/>
</dbReference>
<dbReference type="PANTHER" id="PTHR33116:SF66">
    <property type="entry name" value="REVERSE TRANSCRIPTASE ZINC-BINDING DOMAIN-CONTAINING PROTEIN"/>
    <property type="match status" value="1"/>
</dbReference>
<protein>
    <recommendedName>
        <fullName evidence="6">Reverse transcriptase domain-containing protein</fullName>
    </recommendedName>
</protein>